<dbReference type="Pfam" id="PF05099">
    <property type="entry name" value="TerB"/>
    <property type="match status" value="1"/>
</dbReference>
<dbReference type="Gene3D" id="1.10.3680.10">
    <property type="entry name" value="TerB-like"/>
    <property type="match status" value="1"/>
</dbReference>
<proteinExistence type="predicted"/>
<dbReference type="InterPro" id="IPR029024">
    <property type="entry name" value="TerB-like"/>
</dbReference>
<accession>A0ABS1V9B1</accession>
<dbReference type="SUPFAM" id="SSF158682">
    <property type="entry name" value="TerB-like"/>
    <property type="match status" value="1"/>
</dbReference>
<gene>
    <name evidence="3" type="ORF">JMJ55_23250</name>
</gene>
<keyword evidence="4" id="KW-1185">Reference proteome</keyword>
<dbReference type="InterPro" id="IPR007791">
    <property type="entry name" value="DjlA_N"/>
</dbReference>
<sequence length="160" mass="17655">MTERRVDAGAPSRDHRGGKRGPMPNTRFNPQEALVCAMVLMAASDRMMSDAELAMMSRLVQTLPAFSDFHPSGISSVTETCLTLLDRADGLDRACTLIREALPPRLRETAYLLACEVAAADGDLTQEELQFLQDFRIAMDIDRLVAGAIERAARARYQVI</sequence>
<reference evidence="3 4" key="1">
    <citation type="submission" date="2021-01" db="EMBL/GenBank/DDBJ databases">
        <title>Belnapia mucosa sp. nov. and Belnapia arida sp. nov., isolated from the Tabernas Desert (Almeria, Spain).</title>
        <authorList>
            <person name="Molina-Menor E."/>
            <person name="Vidal-Verdu A."/>
            <person name="Calonge A."/>
            <person name="Satari L."/>
            <person name="Pereto Magraner J."/>
            <person name="Porcar Miralles M."/>
        </authorList>
    </citation>
    <scope>NUCLEOTIDE SEQUENCE [LARGE SCALE GENOMIC DNA]</scope>
    <source>
        <strain evidence="3 4">T6</strain>
    </source>
</reference>
<evidence type="ECO:0000313" key="4">
    <source>
        <dbReference type="Proteomes" id="UP000606490"/>
    </source>
</evidence>
<evidence type="ECO:0000256" key="1">
    <source>
        <dbReference type="SAM" id="MobiDB-lite"/>
    </source>
</evidence>
<feature type="domain" description="Co-chaperone DjlA N-terminal" evidence="2">
    <location>
        <begin position="32"/>
        <end position="136"/>
    </location>
</feature>
<feature type="region of interest" description="Disordered" evidence="1">
    <location>
        <begin position="1"/>
        <end position="28"/>
    </location>
</feature>
<dbReference type="CDD" id="cd07176">
    <property type="entry name" value="terB"/>
    <property type="match status" value="1"/>
</dbReference>
<protein>
    <submittedName>
        <fullName evidence="3">Tellurite resistance TerB family protein</fullName>
    </submittedName>
</protein>
<feature type="compositionally biased region" description="Basic and acidic residues" evidence="1">
    <location>
        <begin position="1"/>
        <end position="15"/>
    </location>
</feature>
<dbReference type="Proteomes" id="UP000606490">
    <property type="component" value="Unassembled WGS sequence"/>
</dbReference>
<organism evidence="3 4">
    <name type="scientific">Belnapia mucosa</name>
    <dbReference type="NCBI Taxonomy" id="2804532"/>
    <lineage>
        <taxon>Bacteria</taxon>
        <taxon>Pseudomonadati</taxon>
        <taxon>Pseudomonadota</taxon>
        <taxon>Alphaproteobacteria</taxon>
        <taxon>Acetobacterales</taxon>
        <taxon>Roseomonadaceae</taxon>
        <taxon>Belnapia</taxon>
    </lineage>
</organism>
<evidence type="ECO:0000313" key="3">
    <source>
        <dbReference type="EMBL" id="MBL6458259.1"/>
    </source>
</evidence>
<dbReference type="EMBL" id="JAEUXJ010000013">
    <property type="protein sequence ID" value="MBL6458259.1"/>
    <property type="molecule type" value="Genomic_DNA"/>
</dbReference>
<name>A0ABS1V9B1_9PROT</name>
<evidence type="ECO:0000259" key="2">
    <source>
        <dbReference type="Pfam" id="PF05099"/>
    </source>
</evidence>
<comment type="caution">
    <text evidence="3">The sequence shown here is derived from an EMBL/GenBank/DDBJ whole genome shotgun (WGS) entry which is preliminary data.</text>
</comment>